<gene>
    <name evidence="1" type="ORF">GN244_ATG00226</name>
    <name evidence="2" type="ORF">GN958_ATG19369</name>
</gene>
<dbReference type="EMBL" id="JAACNO010002739">
    <property type="protein sequence ID" value="KAF4131425.1"/>
    <property type="molecule type" value="Genomic_DNA"/>
</dbReference>
<dbReference type="Proteomes" id="UP000704712">
    <property type="component" value="Unassembled WGS sequence"/>
</dbReference>
<organism evidence="1 3">
    <name type="scientific">Phytophthora infestans</name>
    <name type="common">Potato late blight agent</name>
    <name type="synonym">Botrytis infestans</name>
    <dbReference type="NCBI Taxonomy" id="4787"/>
    <lineage>
        <taxon>Eukaryota</taxon>
        <taxon>Sar</taxon>
        <taxon>Stramenopiles</taxon>
        <taxon>Oomycota</taxon>
        <taxon>Peronosporomycetes</taxon>
        <taxon>Peronosporales</taxon>
        <taxon>Peronosporaceae</taxon>
        <taxon>Phytophthora</taxon>
    </lineage>
</organism>
<dbReference type="EMBL" id="WSZM01000007">
    <property type="protein sequence ID" value="KAF4047093.1"/>
    <property type="molecule type" value="Genomic_DNA"/>
</dbReference>
<dbReference type="Proteomes" id="UP000602510">
    <property type="component" value="Unassembled WGS sequence"/>
</dbReference>
<dbReference type="AlphaFoldDB" id="A0A833TCG5"/>
<evidence type="ECO:0000313" key="1">
    <source>
        <dbReference type="EMBL" id="KAF4047093.1"/>
    </source>
</evidence>
<name>A0A833TCG5_PHYIN</name>
<proteinExistence type="predicted"/>
<comment type="caution">
    <text evidence="1">The sequence shown here is derived from an EMBL/GenBank/DDBJ whole genome shotgun (WGS) entry which is preliminary data.</text>
</comment>
<keyword evidence="3" id="KW-1185">Reference proteome</keyword>
<sequence>MWQIIFAPTTKASNSSDKIVFCFHVCTGRYIDRAMAFRGSIGDFQVLFRHLDAAKLELDTMLANNGTD</sequence>
<protein>
    <submittedName>
        <fullName evidence="1">Uncharacterized protein</fullName>
    </submittedName>
</protein>
<evidence type="ECO:0000313" key="2">
    <source>
        <dbReference type="EMBL" id="KAF4131425.1"/>
    </source>
</evidence>
<evidence type="ECO:0000313" key="3">
    <source>
        <dbReference type="Proteomes" id="UP000602510"/>
    </source>
</evidence>
<accession>A0A833TCG5</accession>
<reference evidence="1" key="1">
    <citation type="submission" date="2020-04" db="EMBL/GenBank/DDBJ databases">
        <title>Hybrid Assembly of Korean Phytophthora infestans isolates.</title>
        <authorList>
            <person name="Prokchorchik M."/>
            <person name="Lee Y."/>
            <person name="Seo J."/>
            <person name="Cho J.-H."/>
            <person name="Park Y.-E."/>
            <person name="Jang D.-C."/>
            <person name="Im J.-S."/>
            <person name="Choi J.-G."/>
            <person name="Park H.-J."/>
            <person name="Lee G.-B."/>
            <person name="Lee Y.-G."/>
            <person name="Hong S.-Y."/>
            <person name="Cho K."/>
            <person name="Sohn K.H."/>
        </authorList>
    </citation>
    <scope>NUCLEOTIDE SEQUENCE</scope>
    <source>
        <strain evidence="1">KR_1_A1</strain>
        <strain evidence="2">KR_2_A2</strain>
    </source>
</reference>